<feature type="binding site" description="axial binding residue" evidence="1">
    <location>
        <position position="396"/>
    </location>
    <ligand>
        <name>heme b</name>
        <dbReference type="ChEBI" id="CHEBI:60344"/>
    </ligand>
    <ligandPart>
        <name>Fe</name>
        <dbReference type="ChEBI" id="CHEBI:18248"/>
    </ligandPart>
</feature>
<dbReference type="GO" id="GO:0004601">
    <property type="term" value="F:peroxidase activity"/>
    <property type="evidence" value="ECO:0007669"/>
    <property type="project" value="InterPro"/>
</dbReference>
<gene>
    <name evidence="4" type="primary">LOC115216508</name>
</gene>
<dbReference type="InterPro" id="IPR037120">
    <property type="entry name" value="Haem_peroxidase_sf_animal"/>
</dbReference>
<dbReference type="PRINTS" id="PR00457">
    <property type="entry name" value="ANPEROXIDASE"/>
</dbReference>
<keyword evidence="2" id="KW-0732">Signal</keyword>
<evidence type="ECO:0000313" key="3">
    <source>
        <dbReference type="Proteomes" id="UP000515154"/>
    </source>
</evidence>
<dbReference type="GO" id="GO:0020037">
    <property type="term" value="F:heme binding"/>
    <property type="evidence" value="ECO:0007669"/>
    <property type="project" value="InterPro"/>
</dbReference>
<sequence length="672" mass="76654">MNSIQLIFCILLFPVTAGVSKKVTLDFPQKNSLSTLNGRLHNKKKVAFDSKGKRKQLCPFRTVLCNYNYKYRTINGACNNRNNPLLGKADTPFIRYIPNAYNDRKGSPRSYSVTRRPLPSARAISTTVFDPNNETVRETDINLFTVFFGQFMSHDFTQFKMGEGDLGAKKINCCQSENKNRTDCLPISVPTNDSFFLKKNITCLHFLRSTPTTSLSCKSDVREQLNEATSYIDGSTVYGSNDNTLQQVRLYSKGLLKTVSCDMENFPPLDNNNETECSVMPQNRTYPCLYAGDTRINENPALAVNHVIWMREHNRLAVKLARLNPHWEDEKLFQESRKIVAAEIQHIFYNEFLPIIIGADICVRNNLLSLSSYEYNNKINPSVENGLATAVFRFGHGMLPDNLLFIGSCPSQRPLCTPQSLTGNIFKKHQFYTTSTVIPTTSPPFAGCPFKIKEDLSQMFEKVDPLFAAHTEMVALLRGLLRDKARIASDMMITSAVTEKLFGDMDLMARNIQRGRDHGLPPYNKWRKWCRLKPALRFHTKKHGFKDHKHQVVKQFKKIYAHPNDVDLVVGGLTEIPVKGGIVGPTYACIMAKQFHALKFGDRYWYEEEKVFSEDQLYQIQLTNMHKVLMRTTKLSKVPKSAFHVNSHLNPYVSRHNVVELDLSPWQDTSAK</sequence>
<keyword evidence="1" id="KW-0479">Metal-binding</keyword>
<feature type="chain" id="PRO_5027670046" evidence="2">
    <location>
        <begin position="19"/>
        <end position="672"/>
    </location>
</feature>
<dbReference type="GO" id="GO:0046872">
    <property type="term" value="F:metal ion binding"/>
    <property type="evidence" value="ECO:0007669"/>
    <property type="project" value="UniProtKB-KW"/>
</dbReference>
<dbReference type="GO" id="GO:0006979">
    <property type="term" value="P:response to oxidative stress"/>
    <property type="evidence" value="ECO:0007669"/>
    <property type="project" value="InterPro"/>
</dbReference>
<dbReference type="PROSITE" id="PS50292">
    <property type="entry name" value="PEROXIDASE_3"/>
    <property type="match status" value="1"/>
</dbReference>
<dbReference type="InterPro" id="IPR010255">
    <property type="entry name" value="Haem_peroxidase_sf"/>
</dbReference>
<accession>A0A6P7SU90</accession>
<dbReference type="CDD" id="cd09823">
    <property type="entry name" value="peroxinectin_like"/>
    <property type="match status" value="1"/>
</dbReference>
<feature type="signal peptide" evidence="2">
    <location>
        <begin position="1"/>
        <end position="18"/>
    </location>
</feature>
<evidence type="ECO:0000256" key="2">
    <source>
        <dbReference type="SAM" id="SignalP"/>
    </source>
</evidence>
<dbReference type="Proteomes" id="UP000515154">
    <property type="component" value="Linkage group LG10"/>
</dbReference>
<keyword evidence="3" id="KW-1185">Reference proteome</keyword>
<protein>
    <submittedName>
        <fullName evidence="4">Chorion peroxidase-like</fullName>
    </submittedName>
</protein>
<dbReference type="PANTHER" id="PTHR11475:SF134">
    <property type="entry name" value="LD42267P"/>
    <property type="match status" value="1"/>
</dbReference>
<dbReference type="RefSeq" id="XP_029641804.1">
    <property type="nucleotide sequence ID" value="XM_029785944.2"/>
</dbReference>
<evidence type="ECO:0000313" key="4">
    <source>
        <dbReference type="RefSeq" id="XP_029641804.1"/>
    </source>
</evidence>
<evidence type="ECO:0000256" key="1">
    <source>
        <dbReference type="PIRSR" id="PIRSR619791-2"/>
    </source>
</evidence>
<dbReference type="KEGG" id="osn:115216508"/>
<dbReference type="Pfam" id="PF03098">
    <property type="entry name" value="An_peroxidase"/>
    <property type="match status" value="1"/>
</dbReference>
<dbReference type="PANTHER" id="PTHR11475">
    <property type="entry name" value="OXIDASE/PEROXIDASE"/>
    <property type="match status" value="1"/>
</dbReference>
<organism evidence="3 4">
    <name type="scientific">Octopus sinensis</name>
    <name type="common">East Asian common octopus</name>
    <dbReference type="NCBI Taxonomy" id="2607531"/>
    <lineage>
        <taxon>Eukaryota</taxon>
        <taxon>Metazoa</taxon>
        <taxon>Spiralia</taxon>
        <taxon>Lophotrochozoa</taxon>
        <taxon>Mollusca</taxon>
        <taxon>Cephalopoda</taxon>
        <taxon>Coleoidea</taxon>
        <taxon>Octopodiformes</taxon>
        <taxon>Octopoda</taxon>
        <taxon>Incirrata</taxon>
        <taxon>Octopodidae</taxon>
        <taxon>Octopus</taxon>
    </lineage>
</organism>
<reference evidence="4" key="1">
    <citation type="submission" date="2025-08" db="UniProtKB">
        <authorList>
            <consortium name="RefSeq"/>
        </authorList>
    </citation>
    <scope>IDENTIFICATION</scope>
</reference>
<keyword evidence="1" id="KW-0349">Heme</keyword>
<proteinExistence type="predicted"/>
<dbReference type="InterPro" id="IPR019791">
    <property type="entry name" value="Haem_peroxidase_animal"/>
</dbReference>
<dbReference type="Gene3D" id="1.10.640.10">
    <property type="entry name" value="Haem peroxidase domain superfamily, animal type"/>
    <property type="match status" value="1"/>
</dbReference>
<dbReference type="AlphaFoldDB" id="A0A6P7SU90"/>
<name>A0A6P7SU90_9MOLL</name>
<dbReference type="SUPFAM" id="SSF48113">
    <property type="entry name" value="Heme-dependent peroxidases"/>
    <property type="match status" value="1"/>
</dbReference>
<keyword evidence="1" id="KW-0408">Iron</keyword>